<dbReference type="Proteomes" id="UP000610293">
    <property type="component" value="Unassembled WGS sequence"/>
</dbReference>
<evidence type="ECO:0000313" key="2">
    <source>
        <dbReference type="Proteomes" id="UP000610293"/>
    </source>
</evidence>
<accession>A0AAE2PXZ9</accession>
<organism evidence="1 2">
    <name type="scientific">Pseudomonas fluorescens</name>
    <dbReference type="NCBI Taxonomy" id="294"/>
    <lineage>
        <taxon>Bacteria</taxon>
        <taxon>Pseudomonadati</taxon>
        <taxon>Pseudomonadota</taxon>
        <taxon>Gammaproteobacteria</taxon>
        <taxon>Pseudomonadales</taxon>
        <taxon>Pseudomonadaceae</taxon>
        <taxon>Pseudomonas</taxon>
    </lineage>
</organism>
<proteinExistence type="predicted"/>
<reference evidence="1" key="1">
    <citation type="journal article" date="2020" name="FEMS Microbiol. Ecol.">
        <title>Temporal dynamics of bacterial communities during seed development and maturation.</title>
        <authorList>
            <person name="Chesneau G."/>
            <person name="Torres-Cortes G."/>
            <person name="Briand M."/>
            <person name="Darrasse A."/>
            <person name="Preveaux A."/>
            <person name="Marais C."/>
            <person name="Jacques M.A."/>
            <person name="Shade A."/>
            <person name="Barret M."/>
        </authorList>
    </citation>
    <scope>NUCLEOTIDE SEQUENCE</scope>
    <source>
        <strain evidence="1">CFBP13533</strain>
    </source>
</reference>
<comment type="caution">
    <text evidence="1">The sequence shown here is derived from an EMBL/GenBank/DDBJ whole genome shotgun (WGS) entry which is preliminary data.</text>
</comment>
<dbReference type="RefSeq" id="WP_191955889.1">
    <property type="nucleotide sequence ID" value="NZ_JACYNJ010000006.1"/>
</dbReference>
<evidence type="ECO:0000313" key="1">
    <source>
        <dbReference type="EMBL" id="MBD8270238.1"/>
    </source>
</evidence>
<dbReference type="AlphaFoldDB" id="A0AAE2PXZ9"/>
<protein>
    <submittedName>
        <fullName evidence="1">Uncharacterized protein</fullName>
    </submittedName>
</protein>
<name>A0AAE2PXZ9_PSEFL</name>
<gene>
    <name evidence="1" type="ORF">IFU03_10775</name>
</gene>
<dbReference type="EMBL" id="JACYNJ010000006">
    <property type="protein sequence ID" value="MBD8270238.1"/>
    <property type="molecule type" value="Genomic_DNA"/>
</dbReference>
<sequence>MLIETTLVATNDTHSEAVSFDIPDGDWSLLVAFRKHSEVLRSTRFVQEGRGGSITFKWKAGEPIRMGSNLIEEEPIWAMLLKLRPFVLQKEQCYLPSVLKILKRHLSHPAIHRHLDQLRDAFMLKSMNQRIQMSGPGRPPLSQAVIMDWLNSYHYHHDDAKAESVVRDLGPFAEQQDGLGIATFVLVDMVQAVLANGELIETLQLCHEGLMPEIRCPADFFQQR</sequence>